<proteinExistence type="inferred from homology"/>
<dbReference type="PANTHER" id="PTHR43488">
    <property type="entry name" value="GLUTAMATE-PYRUVATE AMINOTRANSFERASE ALAA"/>
    <property type="match status" value="1"/>
</dbReference>
<dbReference type="Pfam" id="PF00155">
    <property type="entry name" value="Aminotran_1_2"/>
    <property type="match status" value="1"/>
</dbReference>
<name>I0URJ5_9MICC</name>
<evidence type="ECO:0000256" key="6">
    <source>
        <dbReference type="ARBA" id="ARBA00026106"/>
    </source>
</evidence>
<feature type="domain" description="Aminotransferase class I/classII large" evidence="7">
    <location>
        <begin position="63"/>
        <end position="396"/>
    </location>
</feature>
<dbReference type="Proteomes" id="UP000004863">
    <property type="component" value="Unassembled WGS sequence"/>
</dbReference>
<dbReference type="GO" id="GO:0030170">
    <property type="term" value="F:pyridoxal phosphate binding"/>
    <property type="evidence" value="ECO:0007669"/>
    <property type="project" value="InterPro"/>
</dbReference>
<dbReference type="Gene3D" id="3.90.1150.10">
    <property type="entry name" value="Aspartate Aminotransferase, domain 1"/>
    <property type="match status" value="1"/>
</dbReference>
<evidence type="ECO:0000256" key="3">
    <source>
        <dbReference type="ARBA" id="ARBA00022576"/>
    </source>
</evidence>
<comment type="cofactor">
    <cofactor evidence="1">
        <name>pyridoxal 5'-phosphate</name>
        <dbReference type="ChEBI" id="CHEBI:597326"/>
    </cofactor>
</comment>
<dbReference type="GO" id="GO:0004021">
    <property type="term" value="F:L-alanine:2-oxoglutarate aminotransferase activity"/>
    <property type="evidence" value="ECO:0007669"/>
    <property type="project" value="UniProtKB-EC"/>
</dbReference>
<evidence type="ECO:0000313" key="9">
    <source>
        <dbReference type="Proteomes" id="UP000004863"/>
    </source>
</evidence>
<dbReference type="PANTHER" id="PTHR43488:SF2">
    <property type="entry name" value="GLUTAMATE-PYRUVATE AMINOTRANSFERASE ALAA"/>
    <property type="match status" value="1"/>
</dbReference>
<dbReference type="InterPro" id="IPR051926">
    <property type="entry name" value="Ala_Aminotransferase"/>
</dbReference>
<dbReference type="CDD" id="cd00609">
    <property type="entry name" value="AAT_like"/>
    <property type="match status" value="1"/>
</dbReference>
<evidence type="ECO:0000313" key="8">
    <source>
        <dbReference type="EMBL" id="EID50498.1"/>
    </source>
</evidence>
<accession>I0URJ5</accession>
<evidence type="ECO:0000256" key="4">
    <source>
        <dbReference type="ARBA" id="ARBA00022679"/>
    </source>
</evidence>
<evidence type="ECO:0000259" key="7">
    <source>
        <dbReference type="Pfam" id="PF00155"/>
    </source>
</evidence>
<evidence type="ECO:0000256" key="1">
    <source>
        <dbReference type="ARBA" id="ARBA00001933"/>
    </source>
</evidence>
<comment type="caution">
    <text evidence="8">The sequence shown here is derived from an EMBL/GenBank/DDBJ whole genome shotgun (WGS) entry which is preliminary data.</text>
</comment>
<dbReference type="AlphaFoldDB" id="I0URJ5"/>
<dbReference type="PATRIC" id="fig|1125724.3.peg.1775"/>
<dbReference type="OrthoDB" id="4436468at2"/>
<dbReference type="InterPro" id="IPR004839">
    <property type="entry name" value="Aminotransferase_I/II_large"/>
</dbReference>
<keyword evidence="4 8" id="KW-0808">Transferase</keyword>
<dbReference type="InterPro" id="IPR015421">
    <property type="entry name" value="PyrdxlP-dep_Trfase_major"/>
</dbReference>
<dbReference type="InterPro" id="IPR015424">
    <property type="entry name" value="PyrdxlP-dep_Trfase"/>
</dbReference>
<dbReference type="Gene3D" id="3.40.640.10">
    <property type="entry name" value="Type I PLP-dependent aspartate aminotransferase-like (Major domain)"/>
    <property type="match status" value="1"/>
</dbReference>
<keyword evidence="9" id="KW-1185">Reference proteome</keyword>
<dbReference type="EC" id="2.6.1.2" evidence="6"/>
<gene>
    <name evidence="8" type="primary">yfbQ</name>
    <name evidence="8" type="ORF">HMPREF1324_1451</name>
</gene>
<dbReference type="RefSeq" id="WP_006888760.1">
    <property type="nucleotide sequence ID" value="NZ_AJJQ01000041.1"/>
</dbReference>
<protein>
    <recommendedName>
        <fullName evidence="6">alanine transaminase</fullName>
        <ecNumber evidence="6">2.6.1.2</ecNumber>
    </recommendedName>
</protein>
<dbReference type="InterPro" id="IPR015422">
    <property type="entry name" value="PyrdxlP-dep_Trfase_small"/>
</dbReference>
<evidence type="ECO:0000256" key="5">
    <source>
        <dbReference type="ARBA" id="ARBA00022898"/>
    </source>
</evidence>
<comment type="similarity">
    <text evidence="2">Belongs to the class-I pyridoxal-phosphate-dependent aminotransferase family.</text>
</comment>
<evidence type="ECO:0000256" key="2">
    <source>
        <dbReference type="ARBA" id="ARBA00007441"/>
    </source>
</evidence>
<keyword evidence="5" id="KW-0663">Pyridoxal phosphate</keyword>
<sequence length="407" mass="45582">MTKYRQSSKLNNVLYDIRGPILEEANRMEAMGHRILKLNIGNTAPFGFEAPDAIMMDIIRHLPVTQGYSDSRGLYSARTAIVQHYQNRGILDLEPNDVYLGNGVSELIPMTLQALCETDDEILVPMPDYPLWTASVALSGGKAVHYLCDEENNWYPDLEDIKSKITSRTKGIVVINPNNPTGSVYPRHILQQIVDVAREHELVVFTDEIYEKIIYDGAEAINLATLTGDDVLCLTFSGLSKAYRVCGYRAGWVAITGPKHEAANYIEGITLLASMRLCSNVPAQHAIQTALGGYQSIDALVAPGGRLHEQRDVAYRMLNEIDGISCNQSDGALYLFPKVDTEKFNIVDDEKFMLDLLKEQKILFSHGGAFNWHKPDHFRLVFLPDVQTLTDALNRLGEFLSDYKQRA</sequence>
<dbReference type="EMBL" id="AJJQ01000041">
    <property type="protein sequence ID" value="EID50498.1"/>
    <property type="molecule type" value="Genomic_DNA"/>
</dbReference>
<organism evidence="8 9">
    <name type="scientific">Rothia aeria F0474</name>
    <dbReference type="NCBI Taxonomy" id="1125724"/>
    <lineage>
        <taxon>Bacteria</taxon>
        <taxon>Bacillati</taxon>
        <taxon>Actinomycetota</taxon>
        <taxon>Actinomycetes</taxon>
        <taxon>Micrococcales</taxon>
        <taxon>Micrococcaceae</taxon>
        <taxon>Rothia</taxon>
    </lineage>
</organism>
<keyword evidence="3 8" id="KW-0032">Aminotransferase</keyword>
<reference evidence="8" key="1">
    <citation type="submission" date="2012-03" db="EMBL/GenBank/DDBJ databases">
        <authorList>
            <person name="Durkin A.S."/>
            <person name="McCorrison J."/>
            <person name="Torralba M."/>
            <person name="Gillis M."/>
            <person name="Methe B."/>
            <person name="Sutton G."/>
            <person name="Nelson K.E."/>
        </authorList>
    </citation>
    <scope>NUCLEOTIDE SEQUENCE [LARGE SCALE GENOMIC DNA]</scope>
    <source>
        <strain evidence="8">F0474</strain>
    </source>
</reference>
<dbReference type="SUPFAM" id="SSF53383">
    <property type="entry name" value="PLP-dependent transferases"/>
    <property type="match status" value="1"/>
</dbReference>